<reference evidence="3" key="1">
    <citation type="submission" date="2011-03" db="EMBL/GenBank/DDBJ databases">
        <title>The Genome Sequence of Nematocida sp1 strain ERTm2.</title>
        <authorList>
            <consortium name="The Broad Institute Genome Sequencing Platform"/>
            <consortium name="The Broad Institute Genome Sequencing Center for Infectious Disease"/>
            <person name="Cuomo C."/>
            <person name="Troemel E."/>
            <person name="Young S.K."/>
            <person name="Zeng Q."/>
            <person name="Gargeya S."/>
            <person name="Fitzgerald M."/>
            <person name="Haas B."/>
            <person name="Abouelleil A."/>
            <person name="Alvarado L."/>
            <person name="Arachchi H.M."/>
            <person name="Berlin A."/>
            <person name="Brown A."/>
            <person name="Chapman S.B."/>
            <person name="Chen Z."/>
            <person name="Dunbar C."/>
            <person name="Freedman E."/>
            <person name="Gearin G."/>
            <person name="Gellesch M."/>
            <person name="Goldberg J."/>
            <person name="Griggs A."/>
            <person name="Gujja S."/>
            <person name="Heilman E.R."/>
            <person name="Heiman D."/>
            <person name="Howarth C."/>
            <person name="Larson L."/>
            <person name="Lui A."/>
            <person name="MacDonald P.J.P."/>
            <person name="Mehta T."/>
            <person name="Montmayeur A."/>
            <person name="Murphy C."/>
            <person name="Neiman D."/>
            <person name="Pearson M."/>
            <person name="Priest M."/>
            <person name="Roberts A."/>
            <person name="Saif S."/>
            <person name="Shea T."/>
            <person name="Shenoy N."/>
            <person name="Sisk P."/>
            <person name="Stolte C."/>
            <person name="Sykes S."/>
            <person name="White J."/>
            <person name="Yandava C."/>
            <person name="Wortman J."/>
            <person name="Nusbaum C."/>
            <person name="Birren B."/>
        </authorList>
    </citation>
    <scope>NUCLEOTIDE SEQUENCE</scope>
    <source>
        <strain evidence="3">ERTm2</strain>
    </source>
</reference>
<dbReference type="EMBL" id="JH604634">
    <property type="protein sequence ID" value="EHY66331.1"/>
    <property type="molecule type" value="Genomic_DNA"/>
</dbReference>
<name>H8ZBS8_NEMA1</name>
<evidence type="ECO:0000256" key="2">
    <source>
        <dbReference type="SAM" id="SignalP"/>
    </source>
</evidence>
<organism evidence="3">
    <name type="scientific">Nematocida ausubeli (strain ATCC PRA-371 / ERTm2)</name>
    <name type="common">Nematode killer fungus</name>
    <dbReference type="NCBI Taxonomy" id="1913371"/>
    <lineage>
        <taxon>Eukaryota</taxon>
        <taxon>Fungi</taxon>
        <taxon>Fungi incertae sedis</taxon>
        <taxon>Microsporidia</taxon>
        <taxon>Nematocida</taxon>
    </lineage>
</organism>
<feature type="compositionally biased region" description="Polar residues" evidence="1">
    <location>
        <begin position="410"/>
        <end position="421"/>
    </location>
</feature>
<feature type="compositionally biased region" description="Polar residues" evidence="1">
    <location>
        <begin position="321"/>
        <end position="338"/>
    </location>
</feature>
<dbReference type="PROSITE" id="PS50231">
    <property type="entry name" value="RICIN_B_LECTIN"/>
    <property type="match status" value="1"/>
</dbReference>
<keyword evidence="2" id="KW-0732">Signal</keyword>
<accession>H8ZBS8</accession>
<feature type="chain" id="PRO_5003618166" evidence="2">
    <location>
        <begin position="24"/>
        <end position="490"/>
    </location>
</feature>
<evidence type="ECO:0000256" key="1">
    <source>
        <dbReference type="SAM" id="MobiDB-lite"/>
    </source>
</evidence>
<sequence length="490" mass="54282">MKYRRHASRALFVALLMVAKSLAVLENVMIEPAMYQRDRYISADEFKLVKYQKDSEHRESYGNNPNEINNPIDVETMVFTMEDMSKLYDKSGSDGKQAQIFTFQNNEQEYMTGIKGQYVSMGAKLPNNSNAQLWHLIFIRKDNQYMFMSMAGTNMCLTIVPMQATTNPHQPSETYIGLNLKLTKCDLLKPEQRYVIKKIHPIKDDTPEIDGASGMEGLDTINKQNIAINDQMSRNMVTITEMLRAMSQSLIHIQEKLFGHPTTQFPPVLLDTAGNPVAHNGVYVSYPNTLEAPANHMYGKQPPLYDPAAGQLSPWKAPNSYPGQQQPPYSAHPSQTNPLGDVSTYPSQQPPPYSALPSQQPLSYNNSPASPLNRPVGEVPPYSSLPSQNSSFGGAPSYPGTQPPPYSALPSYNSVPENTLNRPLGEQPPYSGGPGYTPAKGMYVPSPSQSYIPPPNWNSAAPSFPPANNSVDMYPRNPKPGNPTVHSLIK</sequence>
<dbReference type="HOGENOM" id="CLU_639498_0_0_1"/>
<dbReference type="Proteomes" id="UP000005622">
    <property type="component" value="Unassembled WGS sequence"/>
</dbReference>
<proteinExistence type="predicted"/>
<feature type="region of interest" description="Disordered" evidence="1">
    <location>
        <begin position="297"/>
        <end position="490"/>
    </location>
</feature>
<gene>
    <name evidence="3" type="ORF">NERG_01027</name>
</gene>
<feature type="signal peptide" evidence="2">
    <location>
        <begin position="1"/>
        <end position="23"/>
    </location>
</feature>
<protein>
    <submittedName>
        <fullName evidence="3">Uncharacterized protein</fullName>
    </submittedName>
</protein>
<feature type="compositionally biased region" description="Polar residues" evidence="1">
    <location>
        <begin position="446"/>
        <end position="471"/>
    </location>
</feature>
<evidence type="ECO:0000313" key="3">
    <source>
        <dbReference type="EMBL" id="EHY66331.1"/>
    </source>
</evidence>
<dbReference type="AlphaFoldDB" id="H8ZBS8"/>
<dbReference type="STRING" id="944018.H8ZBS8"/>